<feature type="non-terminal residue" evidence="2">
    <location>
        <position position="1"/>
    </location>
</feature>
<dbReference type="InterPro" id="IPR052179">
    <property type="entry name" value="DD-CPase-like"/>
</dbReference>
<reference evidence="2 3" key="1">
    <citation type="submission" date="2015-10" db="EMBL/GenBank/DDBJ databases">
        <title>Metagenome-Assembled Genomes uncover a global brackish microbiome.</title>
        <authorList>
            <person name="Hugerth L.W."/>
            <person name="Larsson J."/>
            <person name="Alneberg J."/>
            <person name="Lindh M.V."/>
            <person name="Legrand C."/>
            <person name="Pinhassi J."/>
            <person name="Andersson A.F."/>
        </authorList>
    </citation>
    <scope>NUCLEOTIDE SEQUENCE [LARGE SCALE GENOMIC DNA]</scope>
    <source>
        <strain evidence="2">BACL26 MAG-121220-bin70</strain>
    </source>
</reference>
<gene>
    <name evidence="2" type="ORF">ABS24_03630</name>
</gene>
<organism evidence="2 3">
    <name type="scientific">SAR92 bacterium BACL26 MAG-121220-bin70</name>
    <dbReference type="NCBI Taxonomy" id="1655626"/>
    <lineage>
        <taxon>Bacteria</taxon>
        <taxon>Pseudomonadati</taxon>
        <taxon>Pseudomonadota</taxon>
        <taxon>Gammaproteobacteria</taxon>
        <taxon>Cellvibrionales</taxon>
        <taxon>Porticoccaceae</taxon>
        <taxon>SAR92 clade</taxon>
    </lineage>
</organism>
<comment type="caution">
    <text evidence="2">The sequence shown here is derived from an EMBL/GenBank/DDBJ whole genome shotgun (WGS) entry which is preliminary data.</text>
</comment>
<dbReference type="InterPro" id="IPR009045">
    <property type="entry name" value="Zn_M74/Hedgehog-like"/>
</dbReference>
<dbReference type="CDD" id="cd14847">
    <property type="entry name" value="DD-carboxypeptidase_like"/>
    <property type="match status" value="1"/>
</dbReference>
<dbReference type="Gene3D" id="3.30.1380.10">
    <property type="match status" value="1"/>
</dbReference>
<proteinExistence type="predicted"/>
<dbReference type="InterPro" id="IPR003709">
    <property type="entry name" value="VanY-like_core_dom"/>
</dbReference>
<accession>A0A0R2U8P3</accession>
<evidence type="ECO:0000313" key="3">
    <source>
        <dbReference type="Proteomes" id="UP000051213"/>
    </source>
</evidence>
<dbReference type="GO" id="GO:0008233">
    <property type="term" value="F:peptidase activity"/>
    <property type="evidence" value="ECO:0007669"/>
    <property type="project" value="InterPro"/>
</dbReference>
<feature type="domain" description="D-alanyl-D-alanine carboxypeptidase-like core" evidence="1">
    <location>
        <begin position="28"/>
        <end position="122"/>
    </location>
</feature>
<sequence>IWNEKLLGVRPVMDELGGPINLIELDPWQQIQAVLRWSALPGTSRHHWGSDFDVYDANAMPEGYQIQLTVSECEGEGIFAPMHEWLNSVLIKGQQQSKGFYRPYAIDRGGVSPEPWHISYGPIANSFAQQLTGDIIRQQLLDNLELVSLDTVLKYLDEIIRRFVRVSGEDNL</sequence>
<evidence type="ECO:0000259" key="1">
    <source>
        <dbReference type="Pfam" id="PF02557"/>
    </source>
</evidence>
<dbReference type="PANTHER" id="PTHR34385:SF1">
    <property type="entry name" value="PEPTIDOGLYCAN L-ALANYL-D-GLUTAMATE ENDOPEPTIDASE CWLK"/>
    <property type="match status" value="1"/>
</dbReference>
<dbReference type="Proteomes" id="UP000051213">
    <property type="component" value="Unassembled WGS sequence"/>
</dbReference>
<name>A0A0R2U8P3_9GAMM</name>
<dbReference type="EMBL" id="LICA01000255">
    <property type="protein sequence ID" value="KRO93440.1"/>
    <property type="molecule type" value="Genomic_DNA"/>
</dbReference>
<dbReference type="SUPFAM" id="SSF55166">
    <property type="entry name" value="Hedgehog/DD-peptidase"/>
    <property type="match status" value="1"/>
</dbReference>
<protein>
    <submittedName>
        <fullName evidence="2">Peptidase</fullName>
    </submittedName>
</protein>
<evidence type="ECO:0000313" key="2">
    <source>
        <dbReference type="EMBL" id="KRO93440.1"/>
    </source>
</evidence>
<dbReference type="Pfam" id="PF02557">
    <property type="entry name" value="VanY"/>
    <property type="match status" value="1"/>
</dbReference>
<dbReference type="GO" id="GO:0006508">
    <property type="term" value="P:proteolysis"/>
    <property type="evidence" value="ECO:0007669"/>
    <property type="project" value="InterPro"/>
</dbReference>
<dbReference type="AlphaFoldDB" id="A0A0R2U8P3"/>
<dbReference type="PANTHER" id="PTHR34385">
    <property type="entry name" value="D-ALANYL-D-ALANINE CARBOXYPEPTIDASE"/>
    <property type="match status" value="1"/>
</dbReference>